<name>A0ABW6J0Y4_STRWE</name>
<proteinExistence type="predicted"/>
<protein>
    <submittedName>
        <fullName evidence="1">Uncharacterized protein</fullName>
    </submittedName>
</protein>
<dbReference type="EMBL" id="JBHTRV010000025">
    <property type="protein sequence ID" value="MFE5983585.1"/>
    <property type="molecule type" value="Genomic_DNA"/>
</dbReference>
<comment type="caution">
    <text evidence="1">The sequence shown here is derived from an EMBL/GenBank/DDBJ whole genome shotgun (WGS) entry which is preliminary data.</text>
</comment>
<dbReference type="RefSeq" id="WP_386250724.1">
    <property type="nucleotide sequence ID" value="NZ_JBHTRV010000025.1"/>
</dbReference>
<organism evidence="1 2">
    <name type="scientific">Streptomyces wedmorensis</name>
    <dbReference type="NCBI Taxonomy" id="43759"/>
    <lineage>
        <taxon>Bacteria</taxon>
        <taxon>Bacillati</taxon>
        <taxon>Actinomycetota</taxon>
        <taxon>Actinomycetes</taxon>
        <taxon>Kitasatosporales</taxon>
        <taxon>Streptomycetaceae</taxon>
        <taxon>Streptomyces</taxon>
    </lineage>
</organism>
<evidence type="ECO:0000313" key="1">
    <source>
        <dbReference type="EMBL" id="MFE5983585.1"/>
    </source>
</evidence>
<accession>A0ABW6J0Y4</accession>
<keyword evidence="2" id="KW-1185">Reference proteome</keyword>
<evidence type="ECO:0000313" key="2">
    <source>
        <dbReference type="Proteomes" id="UP001600424"/>
    </source>
</evidence>
<sequence length="157" mass="16650">MKGPYRFSVAENQFYVLGDGDPGHLENGTITAAGSNGLAAGGMDHAVAVAGISAGTAVISFDLSLSRLDPDESQPWEDVVEFGYTSTTGTAHLSACMGPDEETDDMEVYEVGLAFAGPSDYRMRLHARGRGINPDGVQEESEPIAEHYLLQVWPATA</sequence>
<gene>
    <name evidence="1" type="ORF">ACFQ63_28290</name>
</gene>
<dbReference type="Proteomes" id="UP001600424">
    <property type="component" value="Unassembled WGS sequence"/>
</dbReference>
<reference evidence="1 2" key="1">
    <citation type="submission" date="2024-09" db="EMBL/GenBank/DDBJ databases">
        <title>The Natural Products Discovery Center: Release of the First 8490 Sequenced Strains for Exploring Actinobacteria Biosynthetic Diversity.</title>
        <authorList>
            <person name="Kalkreuter E."/>
            <person name="Kautsar S.A."/>
            <person name="Yang D."/>
            <person name="Bader C.D."/>
            <person name="Teijaro C.N."/>
            <person name="Fluegel L."/>
            <person name="Davis C.M."/>
            <person name="Simpson J.R."/>
            <person name="Lauterbach L."/>
            <person name="Steele A.D."/>
            <person name="Gui C."/>
            <person name="Meng S."/>
            <person name="Li G."/>
            <person name="Viehrig K."/>
            <person name="Ye F."/>
            <person name="Su P."/>
            <person name="Kiefer A.F."/>
            <person name="Nichols A."/>
            <person name="Cepeda A.J."/>
            <person name="Yan W."/>
            <person name="Fan B."/>
            <person name="Jiang Y."/>
            <person name="Adhikari A."/>
            <person name="Zheng C.-J."/>
            <person name="Schuster L."/>
            <person name="Cowan T.M."/>
            <person name="Smanski M.J."/>
            <person name="Chevrette M.G."/>
            <person name="De Carvalho L.P.S."/>
            <person name="Shen B."/>
        </authorList>
    </citation>
    <scope>NUCLEOTIDE SEQUENCE [LARGE SCALE GENOMIC DNA]</scope>
    <source>
        <strain evidence="1 2">NPDC056472</strain>
    </source>
</reference>